<dbReference type="InterPro" id="IPR029058">
    <property type="entry name" value="AB_hydrolase_fold"/>
</dbReference>
<sequence length="457" mass="53205">MATLFHYIDQVKEIELTPNNLNEVDILIINELTYLPFDLYLSPKNNYQNPKMLYDLFKEYQLNSKLHHIENAILVTEKRYKLFEKVAEAPRYRDISVFNFVNHFSEKNNKQFCALTYRLPGNQLLVSYRGTDDTLVGWKEDFKLAYEEDIPSQLEAKKYISSIIKEVAEDALMISGHSKGGNLALIAGLSLPTDVIETRFLHLYLFDSPGLTASQIHLPEYQALKPYIYRYIPEDSVVGKMMFHDIKPIIVKSNHISVFQHDIMHWRIQDTQIERTTQTTDASNIIDRTLKQWCNQYSATELATFFDFGFQLLELAGAKTLNDISKDLLDFIKKVNLVKADIDNEKKEQFMTIGNQLLAIWKENYHQHQKEKIHSIHTDVSYFFENLSDKTRDTFNLDQISEKLPQSLKLTNLEQLTDKLPSKLSLNPVDGIGHRISSKLNIDVFADWLENFNQNKH</sequence>
<dbReference type="Gene3D" id="3.40.50.1820">
    <property type="entry name" value="alpha/beta hydrolase"/>
    <property type="match status" value="1"/>
</dbReference>
<accession>A0A1T4K0G4</accession>
<dbReference type="STRING" id="1121925.SAMN02746011_00495"/>
<name>A0A1T4K0G4_9LACT</name>
<evidence type="ECO:0000313" key="1">
    <source>
        <dbReference type="EMBL" id="SJZ35903.1"/>
    </source>
</evidence>
<dbReference type="EMBL" id="FUWO01000003">
    <property type="protein sequence ID" value="SJZ35903.1"/>
    <property type="molecule type" value="Genomic_DNA"/>
</dbReference>
<keyword evidence="2" id="KW-1185">Reference proteome</keyword>
<dbReference type="Pfam" id="PF11187">
    <property type="entry name" value="Mbeg1-like"/>
    <property type="match status" value="1"/>
</dbReference>
<dbReference type="AlphaFoldDB" id="A0A1T4K0G4"/>
<dbReference type="SUPFAM" id="SSF53474">
    <property type="entry name" value="alpha/beta-Hydrolases"/>
    <property type="match status" value="1"/>
</dbReference>
<protein>
    <submittedName>
        <fullName evidence="1">Putative lipase essential for disintegration of autophagic bodies inside the vacuole</fullName>
    </submittedName>
</protein>
<dbReference type="InterPro" id="IPR024499">
    <property type="entry name" value="Mbeg1-like"/>
</dbReference>
<dbReference type="Proteomes" id="UP000189941">
    <property type="component" value="Unassembled WGS sequence"/>
</dbReference>
<proteinExistence type="predicted"/>
<evidence type="ECO:0000313" key="2">
    <source>
        <dbReference type="Proteomes" id="UP000189941"/>
    </source>
</evidence>
<gene>
    <name evidence="1" type="ORF">SAMN02746011_00495</name>
</gene>
<dbReference type="OrthoDB" id="9769481at2"/>
<organism evidence="1 2">
    <name type="scientific">Globicatella sulfidifaciens DSM 15739</name>
    <dbReference type="NCBI Taxonomy" id="1121925"/>
    <lineage>
        <taxon>Bacteria</taxon>
        <taxon>Bacillati</taxon>
        <taxon>Bacillota</taxon>
        <taxon>Bacilli</taxon>
        <taxon>Lactobacillales</taxon>
        <taxon>Aerococcaceae</taxon>
        <taxon>Globicatella</taxon>
    </lineage>
</organism>
<dbReference type="RefSeq" id="WP_078755329.1">
    <property type="nucleotide sequence ID" value="NZ_FUWO01000003.1"/>
</dbReference>
<reference evidence="2" key="1">
    <citation type="submission" date="2017-02" db="EMBL/GenBank/DDBJ databases">
        <authorList>
            <person name="Varghese N."/>
            <person name="Submissions S."/>
        </authorList>
    </citation>
    <scope>NUCLEOTIDE SEQUENCE [LARGE SCALE GENOMIC DNA]</scope>
    <source>
        <strain evidence="2">DSM 15739</strain>
    </source>
</reference>